<dbReference type="AlphaFoldDB" id="A0A0P0WAW2"/>
<feature type="compositionally biased region" description="Acidic residues" evidence="1">
    <location>
        <begin position="100"/>
        <end position="109"/>
    </location>
</feature>
<dbReference type="EMBL" id="AP008210">
    <property type="protein sequence ID" value="BAF14884.1"/>
    <property type="molecule type" value="Genomic_DNA"/>
</dbReference>
<gene>
    <name evidence="2" type="ordered locus">Os04g0457100</name>
</gene>
<protein>
    <submittedName>
        <fullName evidence="2">Os04g0457100 protein</fullName>
    </submittedName>
</protein>
<reference evidence="2 3" key="1">
    <citation type="journal article" date="2005" name="Nature">
        <title>The map-based sequence of the rice genome.</title>
        <authorList>
            <consortium name="International rice genome sequencing project (IRGSP)"/>
            <person name="Matsumoto T."/>
            <person name="Wu J."/>
            <person name="Kanamori H."/>
            <person name="Katayose Y."/>
            <person name="Fujisawa M."/>
            <person name="Namiki N."/>
            <person name="Mizuno H."/>
            <person name="Yamamoto K."/>
            <person name="Antonio B.A."/>
            <person name="Baba T."/>
            <person name="Sakata K."/>
            <person name="Nagamura Y."/>
            <person name="Aoki H."/>
            <person name="Arikawa K."/>
            <person name="Arita K."/>
            <person name="Bito T."/>
            <person name="Chiden Y."/>
            <person name="Fujitsuka N."/>
            <person name="Fukunaka R."/>
            <person name="Hamada M."/>
            <person name="Harada C."/>
            <person name="Hayashi A."/>
            <person name="Hijishita S."/>
            <person name="Honda M."/>
            <person name="Hosokawa S."/>
            <person name="Ichikawa Y."/>
            <person name="Idonuma A."/>
            <person name="Iijima M."/>
            <person name="Ikeda M."/>
            <person name="Ikeno M."/>
            <person name="Ito K."/>
            <person name="Ito S."/>
            <person name="Ito T."/>
            <person name="Ito Y."/>
            <person name="Ito Y."/>
            <person name="Iwabuchi A."/>
            <person name="Kamiya K."/>
            <person name="Karasawa W."/>
            <person name="Kurita K."/>
            <person name="Katagiri S."/>
            <person name="Kikuta A."/>
            <person name="Kobayashi H."/>
            <person name="Kobayashi N."/>
            <person name="Machita K."/>
            <person name="Maehara T."/>
            <person name="Masukawa M."/>
            <person name="Mizubayashi T."/>
            <person name="Mukai Y."/>
            <person name="Nagasaki H."/>
            <person name="Nagata Y."/>
            <person name="Naito S."/>
            <person name="Nakashima M."/>
            <person name="Nakama Y."/>
            <person name="Nakamichi Y."/>
            <person name="Nakamura M."/>
            <person name="Meguro A."/>
            <person name="Negishi M."/>
            <person name="Ohta I."/>
            <person name="Ohta T."/>
            <person name="Okamoto M."/>
            <person name="Ono N."/>
            <person name="Saji S."/>
            <person name="Sakaguchi M."/>
            <person name="Sakai K."/>
            <person name="Shibata M."/>
            <person name="Shimokawa T."/>
            <person name="Song J."/>
            <person name="Takazaki Y."/>
            <person name="Terasawa K."/>
            <person name="Tsugane M."/>
            <person name="Tsuji K."/>
            <person name="Ueda S."/>
            <person name="Waki K."/>
            <person name="Yamagata H."/>
            <person name="Yamamoto M."/>
            <person name="Yamamoto S."/>
            <person name="Yamane H."/>
            <person name="Yoshiki S."/>
            <person name="Yoshihara R."/>
            <person name="Yukawa K."/>
            <person name="Zhong H."/>
            <person name="Yano M."/>
            <person name="Yuan Q."/>
            <person name="Ouyang S."/>
            <person name="Liu J."/>
            <person name="Jones K.M."/>
            <person name="Gansberger K."/>
            <person name="Moffat K."/>
            <person name="Hill J."/>
            <person name="Bera J."/>
            <person name="Fadrosh D."/>
            <person name="Jin S."/>
            <person name="Johri S."/>
            <person name="Kim M."/>
            <person name="Overton L."/>
            <person name="Reardon M."/>
            <person name="Tsitrin T."/>
            <person name="Vuong H."/>
            <person name="Weaver B."/>
            <person name="Ciecko A."/>
            <person name="Tallon L."/>
            <person name="Jackson J."/>
            <person name="Pai G."/>
            <person name="Aken S.V."/>
            <person name="Utterback T."/>
            <person name="Reidmuller S."/>
            <person name="Feldblyum T."/>
            <person name="Hsiao J."/>
            <person name="Zismann V."/>
            <person name="Iobst S."/>
            <person name="de Vazeille A.R."/>
            <person name="Buell C.R."/>
            <person name="Ying K."/>
            <person name="Li Y."/>
            <person name="Lu T."/>
            <person name="Huang Y."/>
            <person name="Zhao Q."/>
            <person name="Feng Q."/>
            <person name="Zhang L."/>
            <person name="Zhu J."/>
            <person name="Weng Q."/>
            <person name="Mu J."/>
            <person name="Lu Y."/>
            <person name="Fan D."/>
            <person name="Liu Y."/>
            <person name="Guan J."/>
            <person name="Zhang Y."/>
            <person name="Yu S."/>
            <person name="Liu X."/>
            <person name="Zhang Y."/>
            <person name="Hong G."/>
            <person name="Han B."/>
            <person name="Choisne N."/>
            <person name="Demange N."/>
            <person name="Orjeda G."/>
            <person name="Samain S."/>
            <person name="Cattolico L."/>
            <person name="Pelletier E."/>
            <person name="Couloux A."/>
            <person name="Segurens B."/>
            <person name="Wincker P."/>
            <person name="D'Hont A."/>
            <person name="Scarpelli C."/>
            <person name="Weissenbach J."/>
            <person name="Salanoubat M."/>
            <person name="Quetier F."/>
            <person name="Yu Y."/>
            <person name="Kim H.R."/>
            <person name="Rambo T."/>
            <person name="Currie J."/>
            <person name="Collura K."/>
            <person name="Luo M."/>
            <person name="Yang T."/>
            <person name="Ammiraju J.S.S."/>
            <person name="Engler F."/>
            <person name="Soderlund C."/>
            <person name="Wing R.A."/>
            <person name="Palmer L.E."/>
            <person name="de la Bastide M."/>
            <person name="Spiegel L."/>
            <person name="Nascimento L."/>
            <person name="Zutavern T."/>
            <person name="O'Shaughnessy A."/>
            <person name="Dike S."/>
            <person name="Dedhia N."/>
            <person name="Preston R."/>
            <person name="Balija V."/>
            <person name="McCombie W.R."/>
            <person name="Chow T."/>
            <person name="Chen H."/>
            <person name="Chung M."/>
            <person name="Chen C."/>
            <person name="Shaw J."/>
            <person name="Wu H."/>
            <person name="Hsiao K."/>
            <person name="Chao Y."/>
            <person name="Chu M."/>
            <person name="Cheng C."/>
            <person name="Hour A."/>
            <person name="Lee P."/>
            <person name="Lin S."/>
            <person name="Lin Y."/>
            <person name="Liou J."/>
            <person name="Liu S."/>
            <person name="Hsing Y."/>
            <person name="Raghuvanshi S."/>
            <person name="Mohanty A."/>
            <person name="Bharti A.K."/>
            <person name="Gaur A."/>
            <person name="Gupta V."/>
            <person name="Kumar D."/>
            <person name="Ravi V."/>
            <person name="Vij S."/>
            <person name="Kapur A."/>
            <person name="Khurana P."/>
            <person name="Khurana P."/>
            <person name="Khurana J.P."/>
            <person name="Tyagi A.K."/>
            <person name="Gaikwad K."/>
            <person name="Singh A."/>
            <person name="Dalal V."/>
            <person name="Srivastava S."/>
            <person name="Dixit A."/>
            <person name="Pal A.K."/>
            <person name="Ghazi I.A."/>
            <person name="Yadav M."/>
            <person name="Pandit A."/>
            <person name="Bhargava A."/>
            <person name="Sureshbabu K."/>
            <person name="Batra K."/>
            <person name="Sharma T.R."/>
            <person name="Mohapatra T."/>
            <person name="Singh N.K."/>
            <person name="Messing J."/>
            <person name="Nelson A.B."/>
            <person name="Fuks G."/>
            <person name="Kavchok S."/>
            <person name="Keizer G."/>
            <person name="Linton E."/>
            <person name="Llaca V."/>
            <person name="Song R."/>
            <person name="Tanyolac B."/>
            <person name="Young S."/>
            <person name="Ho-Il K."/>
            <person name="Hahn J.H."/>
            <person name="Sangsakoo G."/>
            <person name="Vanavichit A."/>
            <person name="de Mattos Luiz.A.T."/>
            <person name="Zimmer P.D."/>
            <person name="Malone G."/>
            <person name="Dellagostin O."/>
            <person name="de Oliveira A.C."/>
            <person name="Bevan M."/>
            <person name="Bancroft I."/>
            <person name="Minx P."/>
            <person name="Cordum H."/>
            <person name="Wilson R."/>
            <person name="Cheng Z."/>
            <person name="Jin W."/>
            <person name="Jiang J."/>
            <person name="Leong S.A."/>
            <person name="Iwama H."/>
            <person name="Gojobori T."/>
            <person name="Itoh T."/>
            <person name="Niimura Y."/>
            <person name="Fujii Y."/>
            <person name="Habara T."/>
            <person name="Sakai H."/>
            <person name="Sato Y."/>
            <person name="Wilson G."/>
            <person name="Kumar K."/>
            <person name="McCouch S."/>
            <person name="Juretic N."/>
            <person name="Hoen D."/>
            <person name="Wright S."/>
            <person name="Bruskiewich R."/>
            <person name="Bureau T."/>
            <person name="Miyao A."/>
            <person name="Hirochika H."/>
            <person name="Nishikawa T."/>
            <person name="Kadowaki K."/>
            <person name="Sugiura M."/>
            <person name="Burr B."/>
            <person name="Sasaki T."/>
        </authorList>
    </citation>
    <scope>NUCLEOTIDE SEQUENCE [LARGE SCALE GENOMIC DNA]</scope>
    <source>
        <strain evidence="3">cv. Nipponbare</strain>
    </source>
</reference>
<evidence type="ECO:0000313" key="3">
    <source>
        <dbReference type="Proteomes" id="UP000000763"/>
    </source>
</evidence>
<evidence type="ECO:0000256" key="1">
    <source>
        <dbReference type="SAM" id="MobiDB-lite"/>
    </source>
</evidence>
<feature type="compositionally biased region" description="Low complexity" evidence="1">
    <location>
        <begin position="62"/>
        <end position="79"/>
    </location>
</feature>
<dbReference type="Proteomes" id="UP000000763">
    <property type="component" value="Chromosome 4"/>
</dbReference>
<organism evidence="2 3">
    <name type="scientific">Oryza sativa subsp. japonica</name>
    <name type="common">Rice</name>
    <dbReference type="NCBI Taxonomy" id="39947"/>
    <lineage>
        <taxon>Eukaryota</taxon>
        <taxon>Viridiplantae</taxon>
        <taxon>Streptophyta</taxon>
        <taxon>Embryophyta</taxon>
        <taxon>Tracheophyta</taxon>
        <taxon>Spermatophyta</taxon>
        <taxon>Magnoliopsida</taxon>
        <taxon>Liliopsida</taxon>
        <taxon>Poales</taxon>
        <taxon>Poaceae</taxon>
        <taxon>BOP clade</taxon>
        <taxon>Oryzoideae</taxon>
        <taxon>Oryzeae</taxon>
        <taxon>Oryzinae</taxon>
        <taxon>Oryza</taxon>
        <taxon>Oryza sativa</taxon>
    </lineage>
</organism>
<dbReference type="KEGG" id="dosa:Os04g0457100"/>
<sequence length="121" mass="13127">MSSSCVPRREPKEKGAMASGCAPASNHGTPLHACPTKIPSTAAIAHRPWISSASLYHLRNAGSLPSPSGSKPKSPGSLPVPYTRRARVVSQPNTMRRREEEEEEEEEKREEELTSHRATAG</sequence>
<feature type="region of interest" description="Disordered" evidence="1">
    <location>
        <begin position="59"/>
        <end position="121"/>
    </location>
</feature>
<dbReference type="Gramene" id="Os04t0457100-01">
    <property type="protein sequence ID" value="Os04t0457100-01"/>
    <property type="gene ID" value="Os04g0457100"/>
</dbReference>
<name>A0A0P0WAW2_ORYSJ</name>
<reference evidence="3" key="2">
    <citation type="journal article" date="2008" name="Nucleic Acids Res.">
        <title>The rice annotation project database (RAP-DB): 2008 update.</title>
        <authorList>
            <consortium name="The rice annotation project (RAP)"/>
        </authorList>
    </citation>
    <scope>GENOME REANNOTATION</scope>
    <source>
        <strain evidence="3">cv. Nipponbare</strain>
    </source>
</reference>
<accession>A0A0P0WAW2</accession>
<feature type="region of interest" description="Disordered" evidence="1">
    <location>
        <begin position="1"/>
        <end position="28"/>
    </location>
</feature>
<evidence type="ECO:0000313" key="2">
    <source>
        <dbReference type="EMBL" id="BAF14884.1"/>
    </source>
</evidence>
<proteinExistence type="predicted"/>